<evidence type="ECO:0000313" key="10">
    <source>
        <dbReference type="Proteomes" id="UP000230709"/>
    </source>
</evidence>
<dbReference type="KEGG" id="mtw:CQW49_21555"/>
<dbReference type="RefSeq" id="WP_003614689.1">
    <property type="nucleotide sequence ID" value="NZ_ADVE02000002.1"/>
</dbReference>
<dbReference type="EC" id="2.3.1.39" evidence="1 6"/>
<dbReference type="Gene3D" id="3.30.70.250">
    <property type="entry name" value="Malonyl-CoA ACP transacylase, ACP-binding"/>
    <property type="match status" value="1"/>
</dbReference>
<keyword evidence="9" id="KW-0614">Plasmid</keyword>
<accession>A0A2D2D6W7</accession>
<dbReference type="SUPFAM" id="SSF52151">
    <property type="entry name" value="FabD/lysophospholipase-like"/>
    <property type="match status" value="1"/>
</dbReference>
<evidence type="ECO:0000256" key="7">
    <source>
        <dbReference type="PIRSR" id="PIRSR000446-1"/>
    </source>
</evidence>
<feature type="domain" description="Malonyl-CoA:ACP transacylase (MAT)" evidence="8">
    <location>
        <begin position="6"/>
        <end position="290"/>
    </location>
</feature>
<gene>
    <name evidence="9" type="primary">fabD</name>
    <name evidence="9" type="ORF">CQW49_21555</name>
</gene>
<sequence>MTLAAIFPGQGSQTIGMGADLFDRFPDWVEAADRILGYSLRRLCLEDPHRELSSTAFTQPALYTVNAMAYRKHIEDGGAEPDFLAGHSLGEFNALLAADAFDFEEGLRLVQKRGELMGAVAGGGMAAVIGPPSSRIRALLEEAALGSTDVANFNSISQTVLSGPVADLERARARIEAAGGRFVPLNVRTAFHSRYMREAARRFEAFLGSRRFRPLLIPVMSNFTALPYRDDEIAHNLVKQIDHSVRWVETVQYLVDEFDAQFVELGPGAVLTRLIEDIRRHPAPVNIARRY</sequence>
<dbReference type="InterPro" id="IPR016035">
    <property type="entry name" value="Acyl_Trfase/lysoPLipase"/>
</dbReference>
<proteinExistence type="inferred from homology"/>
<geneLocation type="plasmid" evidence="10">
    <name>pob3b1</name>
</geneLocation>
<dbReference type="InterPro" id="IPR024925">
    <property type="entry name" value="Malonyl_CoA-ACP_transAc"/>
</dbReference>
<evidence type="ECO:0000259" key="8">
    <source>
        <dbReference type="SMART" id="SM00827"/>
    </source>
</evidence>
<dbReference type="Proteomes" id="UP000230709">
    <property type="component" value="Plasmid pOB3b1"/>
</dbReference>
<dbReference type="SMART" id="SM00827">
    <property type="entry name" value="PKS_AT"/>
    <property type="match status" value="1"/>
</dbReference>
<dbReference type="InterPro" id="IPR004410">
    <property type="entry name" value="Malonyl_CoA-ACP_transAc_FabD"/>
</dbReference>
<evidence type="ECO:0000256" key="5">
    <source>
        <dbReference type="ARBA" id="ARBA00048462"/>
    </source>
</evidence>
<comment type="catalytic activity">
    <reaction evidence="5 6">
        <text>holo-[ACP] + malonyl-CoA = malonyl-[ACP] + CoA</text>
        <dbReference type="Rhea" id="RHEA:41792"/>
        <dbReference type="Rhea" id="RHEA-COMP:9623"/>
        <dbReference type="Rhea" id="RHEA-COMP:9685"/>
        <dbReference type="ChEBI" id="CHEBI:57287"/>
        <dbReference type="ChEBI" id="CHEBI:57384"/>
        <dbReference type="ChEBI" id="CHEBI:64479"/>
        <dbReference type="ChEBI" id="CHEBI:78449"/>
        <dbReference type="EC" id="2.3.1.39"/>
    </reaction>
</comment>
<evidence type="ECO:0000256" key="2">
    <source>
        <dbReference type="ARBA" id="ARBA00018953"/>
    </source>
</evidence>
<reference evidence="10" key="1">
    <citation type="submission" date="2017-10" db="EMBL/GenBank/DDBJ databases">
        <title>Completed PacBio SMRT sequence of Methylosinus trichosporium OB3b reveals presence of a third large plasmid.</title>
        <authorList>
            <person name="Charles T.C."/>
            <person name="Lynch M.D.J."/>
            <person name="Heil J.R."/>
            <person name="Cheng J."/>
        </authorList>
    </citation>
    <scope>NUCLEOTIDE SEQUENCE [LARGE SCALE GENOMIC DNA]</scope>
    <source>
        <strain evidence="10">OB3b</strain>
        <plasmid evidence="10">pob3b1</plasmid>
    </source>
</reference>
<feature type="active site" evidence="7">
    <location>
        <position position="88"/>
    </location>
</feature>
<dbReference type="InterPro" id="IPR014043">
    <property type="entry name" value="Acyl_transferase_dom"/>
</dbReference>
<dbReference type="NCBIfam" id="TIGR00128">
    <property type="entry name" value="fabD"/>
    <property type="match status" value="1"/>
</dbReference>
<protein>
    <recommendedName>
        <fullName evidence="2 6">Malonyl CoA-acyl carrier protein transacylase</fullName>
        <ecNumber evidence="1 6">2.3.1.39</ecNumber>
    </recommendedName>
</protein>
<comment type="similarity">
    <text evidence="6">Belongs to the fabD family.</text>
</comment>
<dbReference type="PANTHER" id="PTHR42681">
    <property type="entry name" value="MALONYL-COA-ACYL CARRIER PROTEIN TRANSACYLASE, MITOCHONDRIAL"/>
    <property type="match status" value="1"/>
</dbReference>
<dbReference type="AlphaFoldDB" id="A0A2D2D6W7"/>
<evidence type="ECO:0000256" key="6">
    <source>
        <dbReference type="PIRNR" id="PIRNR000446"/>
    </source>
</evidence>
<dbReference type="GO" id="GO:0004314">
    <property type="term" value="F:[acyl-carrier-protein] S-malonyltransferase activity"/>
    <property type="evidence" value="ECO:0007669"/>
    <property type="project" value="UniProtKB-EC"/>
</dbReference>
<dbReference type="InterPro" id="IPR016036">
    <property type="entry name" value="Malonyl_transacylase_ACP-bd"/>
</dbReference>
<evidence type="ECO:0000256" key="4">
    <source>
        <dbReference type="ARBA" id="ARBA00023315"/>
    </source>
</evidence>
<dbReference type="GO" id="GO:0005829">
    <property type="term" value="C:cytosol"/>
    <property type="evidence" value="ECO:0007669"/>
    <property type="project" value="TreeGrafter"/>
</dbReference>
<keyword evidence="4 6" id="KW-0012">Acyltransferase</keyword>
<evidence type="ECO:0000313" key="9">
    <source>
        <dbReference type="EMBL" id="ATQ70589.1"/>
    </source>
</evidence>
<dbReference type="STRING" id="595536.GCA_000178815_00197"/>
<keyword evidence="10" id="KW-1185">Reference proteome</keyword>
<dbReference type="Gene3D" id="3.40.366.10">
    <property type="entry name" value="Malonyl-Coenzyme A Acyl Carrier Protein, domain 2"/>
    <property type="match status" value="1"/>
</dbReference>
<dbReference type="Pfam" id="PF00698">
    <property type="entry name" value="Acyl_transf_1"/>
    <property type="match status" value="1"/>
</dbReference>
<dbReference type="EMBL" id="CP023738">
    <property type="protein sequence ID" value="ATQ70589.1"/>
    <property type="molecule type" value="Genomic_DNA"/>
</dbReference>
<evidence type="ECO:0000256" key="1">
    <source>
        <dbReference type="ARBA" id="ARBA00013258"/>
    </source>
</evidence>
<dbReference type="GO" id="GO:0006633">
    <property type="term" value="P:fatty acid biosynthetic process"/>
    <property type="evidence" value="ECO:0007669"/>
    <property type="project" value="TreeGrafter"/>
</dbReference>
<keyword evidence="3 6" id="KW-0808">Transferase</keyword>
<dbReference type="SUPFAM" id="SSF55048">
    <property type="entry name" value="Probable ACP-binding domain of malonyl-CoA ACP transacylase"/>
    <property type="match status" value="1"/>
</dbReference>
<organism evidence="9 10">
    <name type="scientific">Methylosinus trichosporium (strain ATCC 35070 / NCIMB 11131 / UNIQEM 75 / OB3b)</name>
    <dbReference type="NCBI Taxonomy" id="595536"/>
    <lineage>
        <taxon>Bacteria</taxon>
        <taxon>Pseudomonadati</taxon>
        <taxon>Pseudomonadota</taxon>
        <taxon>Alphaproteobacteria</taxon>
        <taxon>Hyphomicrobiales</taxon>
        <taxon>Methylocystaceae</taxon>
        <taxon>Methylosinus</taxon>
    </lineage>
</organism>
<name>A0A2D2D6W7_METT3</name>
<evidence type="ECO:0000256" key="3">
    <source>
        <dbReference type="ARBA" id="ARBA00022679"/>
    </source>
</evidence>
<dbReference type="InterPro" id="IPR050858">
    <property type="entry name" value="Mal-CoA-ACP_Trans/PKS_FabD"/>
</dbReference>
<dbReference type="PIRSF" id="PIRSF000446">
    <property type="entry name" value="Mct"/>
    <property type="match status" value="1"/>
</dbReference>
<feature type="active site" evidence="7">
    <location>
        <position position="192"/>
    </location>
</feature>
<dbReference type="PANTHER" id="PTHR42681:SF1">
    <property type="entry name" value="MALONYL-COA-ACYL CARRIER PROTEIN TRANSACYLASE, MITOCHONDRIAL"/>
    <property type="match status" value="1"/>
</dbReference>
<dbReference type="InterPro" id="IPR001227">
    <property type="entry name" value="Ac_transferase_dom_sf"/>
</dbReference>